<accession>A0ACB5R9M1</accession>
<organism evidence="1 2">
    <name type="scientific">Inconstantimicrobium mannanitabidum</name>
    <dbReference type="NCBI Taxonomy" id="1604901"/>
    <lineage>
        <taxon>Bacteria</taxon>
        <taxon>Bacillati</taxon>
        <taxon>Bacillota</taxon>
        <taxon>Clostridia</taxon>
        <taxon>Eubacteriales</taxon>
        <taxon>Clostridiaceae</taxon>
        <taxon>Inconstantimicrobium</taxon>
    </lineage>
</organism>
<keyword evidence="2" id="KW-1185">Reference proteome</keyword>
<dbReference type="Proteomes" id="UP001058074">
    <property type="component" value="Unassembled WGS sequence"/>
</dbReference>
<proteinExistence type="predicted"/>
<dbReference type="EMBL" id="BROD01000001">
    <property type="protein sequence ID" value="GKX65888.1"/>
    <property type="molecule type" value="Genomic_DNA"/>
</dbReference>
<protein>
    <submittedName>
        <fullName evidence="1">Uncharacterized protein</fullName>
    </submittedName>
</protein>
<sequence length="82" mass="9645">MVDLKILNGLSFIGAVAYLIEARYIECESIKQNSDECDVICLYPYILYDENNCMIDKVYHAEYCMIDEDGDLNDFKTKWIRM</sequence>
<reference evidence="1" key="1">
    <citation type="journal article" date="2025" name="Int. J. Syst. Evol. Microbiol.">
        <title>Inconstantimicrobium mannanitabidum sp. nov., a novel member of the family Clostridiaceae isolated from anoxic soil under the treatment of reductive soil disinfestation.</title>
        <authorList>
            <person name="Ueki A."/>
            <person name="Tonouchi A."/>
            <person name="Honma S."/>
            <person name="Kaku N."/>
            <person name="Ueki K."/>
        </authorList>
    </citation>
    <scope>NUCLEOTIDE SEQUENCE</scope>
    <source>
        <strain evidence="1">TW13</strain>
    </source>
</reference>
<evidence type="ECO:0000313" key="1">
    <source>
        <dbReference type="EMBL" id="GKX65888.1"/>
    </source>
</evidence>
<comment type="caution">
    <text evidence="1">The sequence shown here is derived from an EMBL/GenBank/DDBJ whole genome shotgun (WGS) entry which is preliminary data.</text>
</comment>
<name>A0ACB5R9M1_9CLOT</name>
<gene>
    <name evidence="1" type="ORF">rsdtw13_11460</name>
</gene>
<evidence type="ECO:0000313" key="2">
    <source>
        <dbReference type="Proteomes" id="UP001058074"/>
    </source>
</evidence>